<dbReference type="GO" id="GO:0016020">
    <property type="term" value="C:membrane"/>
    <property type="evidence" value="ECO:0007669"/>
    <property type="project" value="UniProtKB-SubCell"/>
</dbReference>
<protein>
    <submittedName>
        <fullName evidence="5">Uncharacterized protein</fullName>
    </submittedName>
</protein>
<evidence type="ECO:0000256" key="2">
    <source>
        <dbReference type="ARBA" id="ARBA00006727"/>
    </source>
</evidence>
<feature type="transmembrane region" description="Helical" evidence="4">
    <location>
        <begin position="140"/>
        <end position="163"/>
    </location>
</feature>
<dbReference type="Gene3D" id="1.20.1250.20">
    <property type="entry name" value="MFS general substrate transporter like domains"/>
    <property type="match status" value="1"/>
</dbReference>
<dbReference type="SUPFAM" id="SSF103473">
    <property type="entry name" value="MFS general substrate transporter"/>
    <property type="match status" value="1"/>
</dbReference>
<feature type="transmembrane region" description="Helical" evidence="4">
    <location>
        <begin position="89"/>
        <end position="108"/>
    </location>
</feature>
<comment type="similarity">
    <text evidence="2">Belongs to the major facilitator superfamily. Monocarboxylate porter (TC 2.A.1.13) family.</text>
</comment>
<dbReference type="InterPro" id="IPR036259">
    <property type="entry name" value="MFS_trans_sf"/>
</dbReference>
<evidence type="ECO:0000313" key="6">
    <source>
        <dbReference type="Proteomes" id="UP000696573"/>
    </source>
</evidence>
<feature type="transmembrane region" description="Helical" evidence="4">
    <location>
        <begin position="175"/>
        <end position="200"/>
    </location>
</feature>
<evidence type="ECO:0000256" key="3">
    <source>
        <dbReference type="SAM" id="MobiDB-lite"/>
    </source>
</evidence>
<accession>A0A9N9VXC7</accession>
<dbReference type="EMBL" id="CABFNQ020000756">
    <property type="protein sequence ID" value="CAH0035881.1"/>
    <property type="molecule type" value="Genomic_DNA"/>
</dbReference>
<name>A0A9N9VXC7_9HYPO</name>
<feature type="transmembrane region" description="Helical" evidence="4">
    <location>
        <begin position="286"/>
        <end position="307"/>
    </location>
</feature>
<feature type="transmembrane region" description="Helical" evidence="4">
    <location>
        <begin position="314"/>
        <end position="334"/>
    </location>
</feature>
<feature type="region of interest" description="Disordered" evidence="3">
    <location>
        <begin position="1"/>
        <end position="23"/>
    </location>
</feature>
<dbReference type="Pfam" id="PF07690">
    <property type="entry name" value="MFS_1"/>
    <property type="match status" value="1"/>
</dbReference>
<feature type="transmembrane region" description="Helical" evidence="4">
    <location>
        <begin position="212"/>
        <end position="230"/>
    </location>
</feature>
<dbReference type="AlphaFoldDB" id="A0A9N9VXC7"/>
<dbReference type="Proteomes" id="UP000696573">
    <property type="component" value="Unassembled WGS sequence"/>
</dbReference>
<gene>
    <name evidence="5" type="ORF">CRHIZ90672A_00015275</name>
</gene>
<feature type="transmembrane region" description="Helical" evidence="4">
    <location>
        <begin position="115"/>
        <end position="134"/>
    </location>
</feature>
<sequence length="456" mass="49090">MAVHDPEEYPEALPSDQSSQSTCADHDLAPVQSLNEDKQVTDAKDTAHSWAIALLGHLVIFSTWGFVNAFGAFQTYYVYELRIGDDSKVAWIGSTQLLLIFGIGIVAGRALDAGYYRVVFAGGSLLYILGMFMLSLSTEYWHIFLSHAVCVGVGFGSVFAPTVALAGTYFDRHKALALGLMTIGSATGGMVFSAMAAQMLPSHGFAWTVRTMGFVQLAITLICAPFLKPCTVPRKAGSLIEWSVLRNKAHVFHLLGAFFLFWSVFIGYYYLGSYGRAVVGVSQSTGFYLLLTMNGIGVIGRVTVSLLGSRHGPLVLMVPMALFNALLGFCWVAVSGEKGLWAFTVFFGTAAACIQAVYPMVLGSFVEDPRKAGAITGMGFFVAGVAAFTGPPVAGVLIQVRDGGYLGVQLMSGSSMVVAAVMYSICMMLKRRQVLQKEKESAPRQSAPRRQELMSA</sequence>
<evidence type="ECO:0000313" key="5">
    <source>
        <dbReference type="EMBL" id="CAH0035881.1"/>
    </source>
</evidence>
<dbReference type="InterPro" id="IPR011701">
    <property type="entry name" value="MFS"/>
</dbReference>
<keyword evidence="4" id="KW-0472">Membrane</keyword>
<dbReference type="PANTHER" id="PTHR11360">
    <property type="entry name" value="MONOCARBOXYLATE TRANSPORTER"/>
    <property type="match status" value="1"/>
</dbReference>
<keyword evidence="6" id="KW-1185">Reference proteome</keyword>
<keyword evidence="4" id="KW-0812">Transmembrane</keyword>
<feature type="region of interest" description="Disordered" evidence="3">
    <location>
        <begin position="437"/>
        <end position="456"/>
    </location>
</feature>
<organism evidence="5 6">
    <name type="scientific">Clonostachys rhizophaga</name>
    <dbReference type="NCBI Taxonomy" id="160324"/>
    <lineage>
        <taxon>Eukaryota</taxon>
        <taxon>Fungi</taxon>
        <taxon>Dikarya</taxon>
        <taxon>Ascomycota</taxon>
        <taxon>Pezizomycotina</taxon>
        <taxon>Sordariomycetes</taxon>
        <taxon>Hypocreomycetidae</taxon>
        <taxon>Hypocreales</taxon>
        <taxon>Bionectriaceae</taxon>
        <taxon>Clonostachys</taxon>
    </lineage>
</organism>
<keyword evidence="4" id="KW-1133">Transmembrane helix</keyword>
<feature type="transmembrane region" description="Helical" evidence="4">
    <location>
        <begin position="374"/>
        <end position="398"/>
    </location>
</feature>
<feature type="transmembrane region" description="Helical" evidence="4">
    <location>
        <begin position="410"/>
        <end position="429"/>
    </location>
</feature>
<dbReference type="InterPro" id="IPR050327">
    <property type="entry name" value="Proton-linked_MCT"/>
</dbReference>
<comment type="caution">
    <text evidence="5">The sequence shown here is derived from an EMBL/GenBank/DDBJ whole genome shotgun (WGS) entry which is preliminary data.</text>
</comment>
<feature type="transmembrane region" description="Helical" evidence="4">
    <location>
        <begin position="340"/>
        <end position="362"/>
    </location>
</feature>
<feature type="transmembrane region" description="Helical" evidence="4">
    <location>
        <begin position="54"/>
        <end position="77"/>
    </location>
</feature>
<evidence type="ECO:0000256" key="1">
    <source>
        <dbReference type="ARBA" id="ARBA00004141"/>
    </source>
</evidence>
<comment type="subcellular location">
    <subcellularLocation>
        <location evidence="1">Membrane</location>
        <topology evidence="1">Multi-pass membrane protein</topology>
    </subcellularLocation>
</comment>
<dbReference type="OrthoDB" id="6499973at2759"/>
<proteinExistence type="inferred from homology"/>
<feature type="transmembrane region" description="Helical" evidence="4">
    <location>
        <begin position="251"/>
        <end position="271"/>
    </location>
</feature>
<dbReference type="PANTHER" id="PTHR11360:SF130">
    <property type="entry name" value="MAJOR FACILITATOR SUPERFAMILY (MFS) PROFILE DOMAIN-CONTAINING PROTEIN-RELATED"/>
    <property type="match status" value="1"/>
</dbReference>
<reference evidence="5" key="1">
    <citation type="submission" date="2021-10" db="EMBL/GenBank/DDBJ databases">
        <authorList>
            <person name="Piombo E."/>
        </authorList>
    </citation>
    <scope>NUCLEOTIDE SEQUENCE</scope>
</reference>
<dbReference type="GO" id="GO:0022857">
    <property type="term" value="F:transmembrane transporter activity"/>
    <property type="evidence" value="ECO:0007669"/>
    <property type="project" value="InterPro"/>
</dbReference>
<evidence type="ECO:0000256" key="4">
    <source>
        <dbReference type="SAM" id="Phobius"/>
    </source>
</evidence>